<dbReference type="InterPro" id="IPR035992">
    <property type="entry name" value="Ricin_B-like_lectins"/>
</dbReference>
<evidence type="ECO:0000256" key="1">
    <source>
        <dbReference type="SAM" id="SignalP"/>
    </source>
</evidence>
<feature type="signal peptide" evidence="1">
    <location>
        <begin position="1"/>
        <end position="28"/>
    </location>
</feature>
<name>A0ABV3LQE9_9ACTN</name>
<evidence type="ECO:0000313" key="4">
    <source>
        <dbReference type="Proteomes" id="UP001553843"/>
    </source>
</evidence>
<dbReference type="CDD" id="cd00161">
    <property type="entry name" value="beta-trefoil_Ricin-like"/>
    <property type="match status" value="1"/>
</dbReference>
<comment type="caution">
    <text evidence="3">The sequence shown here is derived from an EMBL/GenBank/DDBJ whole genome shotgun (WGS) entry which is preliminary data.</text>
</comment>
<dbReference type="Gene3D" id="2.80.10.50">
    <property type="match status" value="1"/>
</dbReference>
<keyword evidence="1" id="KW-0732">Signal</keyword>
<dbReference type="SUPFAM" id="SSF50370">
    <property type="entry name" value="Ricin B-like lectins"/>
    <property type="match status" value="1"/>
</dbReference>
<dbReference type="PROSITE" id="PS50231">
    <property type="entry name" value="RICIN_B_LECTIN"/>
    <property type="match status" value="1"/>
</dbReference>
<accession>A0ABV3LQE9</accession>
<feature type="domain" description="Ricin B lectin" evidence="2">
    <location>
        <begin position="75"/>
        <end position="159"/>
    </location>
</feature>
<dbReference type="Proteomes" id="UP001553843">
    <property type="component" value="Unassembled WGS sequence"/>
</dbReference>
<feature type="chain" id="PRO_5045454199" evidence="1">
    <location>
        <begin position="29"/>
        <end position="187"/>
    </location>
</feature>
<dbReference type="RefSeq" id="WP_359973138.1">
    <property type="nucleotide sequence ID" value="NZ_JBEYRS010000002.1"/>
</dbReference>
<dbReference type="InterPro" id="IPR000772">
    <property type="entry name" value="Ricin_B_lectin"/>
</dbReference>
<protein>
    <submittedName>
        <fullName evidence="3">Ricin-type beta-trefoil lectin domain protein</fullName>
    </submittedName>
</protein>
<organism evidence="3 4">
    <name type="scientific">Streptomyces huasconensis</name>
    <dbReference type="NCBI Taxonomy" id="1854574"/>
    <lineage>
        <taxon>Bacteria</taxon>
        <taxon>Bacillati</taxon>
        <taxon>Actinomycetota</taxon>
        <taxon>Actinomycetes</taxon>
        <taxon>Kitasatosporales</taxon>
        <taxon>Streptomycetaceae</taxon>
        <taxon>Streptomyces</taxon>
    </lineage>
</organism>
<reference evidence="3 4" key="1">
    <citation type="submission" date="2024-06" db="EMBL/GenBank/DDBJ databases">
        <title>The Natural Products Discovery Center: Release of the First 8490 Sequenced Strains for Exploring Actinobacteria Biosynthetic Diversity.</title>
        <authorList>
            <person name="Kalkreuter E."/>
            <person name="Kautsar S.A."/>
            <person name="Yang D."/>
            <person name="Bader C.D."/>
            <person name="Teijaro C.N."/>
            <person name="Fluegel L."/>
            <person name="Davis C.M."/>
            <person name="Simpson J.R."/>
            <person name="Lauterbach L."/>
            <person name="Steele A.D."/>
            <person name="Gui C."/>
            <person name="Meng S."/>
            <person name="Li G."/>
            <person name="Viehrig K."/>
            <person name="Ye F."/>
            <person name="Su P."/>
            <person name="Kiefer A.F."/>
            <person name="Nichols A."/>
            <person name="Cepeda A.J."/>
            <person name="Yan W."/>
            <person name="Fan B."/>
            <person name="Jiang Y."/>
            <person name="Adhikari A."/>
            <person name="Zheng C.-J."/>
            <person name="Schuster L."/>
            <person name="Cowan T.M."/>
            <person name="Smanski M.J."/>
            <person name="Chevrette M.G."/>
            <person name="De Carvalho L.P.S."/>
            <person name="Shen B."/>
        </authorList>
    </citation>
    <scope>NUCLEOTIDE SEQUENCE [LARGE SCALE GENOMIC DNA]</scope>
    <source>
        <strain evidence="3 4">NPDC047833</strain>
    </source>
</reference>
<dbReference type="Pfam" id="PF14200">
    <property type="entry name" value="RicinB_lectin_2"/>
    <property type="match status" value="1"/>
</dbReference>
<evidence type="ECO:0000313" key="3">
    <source>
        <dbReference type="EMBL" id="MEW2361681.1"/>
    </source>
</evidence>
<evidence type="ECO:0000259" key="2">
    <source>
        <dbReference type="Pfam" id="PF14200"/>
    </source>
</evidence>
<keyword evidence="4" id="KW-1185">Reference proteome</keyword>
<dbReference type="EMBL" id="JBEYRS010000002">
    <property type="protein sequence ID" value="MEW2361681.1"/>
    <property type="molecule type" value="Genomic_DNA"/>
</dbReference>
<gene>
    <name evidence="3" type="ORF">AB0887_06855</name>
</gene>
<sequence length="187" mass="20531">MMKQMLKAVVVSGAAVAVLSGTAAPAGAAAAAGDPYRNTGLTKVYGKVGLCFSLDNSKKNKAALKLRKCNKKSKGQRWNVLWLNSGSPAQQPRYAIQNRTSGKCLYPTSKKSGAAVRQYTCNRKSKPQWWLLDDRRIYSYGSGGRVMSAQSDRSGTTITLMKKSNKAKNLKKQAFALIWKKNDPTHW</sequence>
<proteinExistence type="predicted"/>